<gene>
    <name evidence="1" type="ORF">RAG0_15639</name>
</gene>
<sequence>MVPPPPLTDARIAIPFSLQHPVDAKWLYAAVEDENNDGSETGPSLRAPLPATPAQDFRPKAISVPDADEALPAKLRDMGYYPFDERIMQDIMDASITDMEILCKTSPPSRTLPIEAATKEVLGANSLKDLALVRKKSFVDLNKHYRQLLAEAEGY</sequence>
<protein>
    <submittedName>
        <fullName evidence="1">Uncharacterized protein</fullName>
    </submittedName>
</protein>
<reference evidence="2" key="1">
    <citation type="submission" date="2016-03" db="EMBL/GenBank/DDBJ databases">
        <authorList>
            <person name="Guldener U."/>
        </authorList>
    </citation>
    <scope>NUCLEOTIDE SEQUENCE [LARGE SCALE GENOMIC DNA]</scope>
    <source>
        <strain evidence="2">04CH-RAC-A.6.1</strain>
    </source>
</reference>
<dbReference type="EMBL" id="FJUX01000141">
    <property type="protein sequence ID" value="CZT11509.1"/>
    <property type="molecule type" value="Genomic_DNA"/>
</dbReference>
<name>A0A1E1LNU9_9HELO</name>
<organism evidence="1 2">
    <name type="scientific">Rhynchosporium agropyri</name>
    <dbReference type="NCBI Taxonomy" id="914238"/>
    <lineage>
        <taxon>Eukaryota</taxon>
        <taxon>Fungi</taxon>
        <taxon>Dikarya</taxon>
        <taxon>Ascomycota</taxon>
        <taxon>Pezizomycotina</taxon>
        <taxon>Leotiomycetes</taxon>
        <taxon>Helotiales</taxon>
        <taxon>Ploettnerulaceae</taxon>
        <taxon>Rhynchosporium</taxon>
    </lineage>
</organism>
<evidence type="ECO:0000313" key="2">
    <source>
        <dbReference type="Proteomes" id="UP000178912"/>
    </source>
</evidence>
<accession>A0A1E1LNU9</accession>
<keyword evidence="2" id="KW-1185">Reference proteome</keyword>
<dbReference type="Proteomes" id="UP000178912">
    <property type="component" value="Unassembled WGS sequence"/>
</dbReference>
<proteinExistence type="predicted"/>
<dbReference type="AlphaFoldDB" id="A0A1E1LNU9"/>
<evidence type="ECO:0000313" key="1">
    <source>
        <dbReference type="EMBL" id="CZT11509.1"/>
    </source>
</evidence>